<dbReference type="PROSITE" id="PS00092">
    <property type="entry name" value="N6_MTASE"/>
    <property type="match status" value="1"/>
</dbReference>
<evidence type="ECO:0000256" key="4">
    <source>
        <dbReference type="ARBA" id="ARBA00022679"/>
    </source>
</evidence>
<feature type="domain" description="Methyltransferase small" evidence="6">
    <location>
        <begin position="223"/>
        <end position="393"/>
    </location>
</feature>
<name>A0ABN2LT86_9MICO</name>
<dbReference type="InterPro" id="IPR058679">
    <property type="entry name" value="RlmG_N"/>
</dbReference>
<comment type="caution">
    <text evidence="8">The sequence shown here is derived from an EMBL/GenBank/DDBJ whole genome shotgun (WGS) entry which is preliminary data.</text>
</comment>
<keyword evidence="1" id="KW-0963">Cytoplasm</keyword>
<dbReference type="SUPFAM" id="SSF53335">
    <property type="entry name" value="S-adenosyl-L-methionine-dependent methyltransferases"/>
    <property type="match status" value="1"/>
</dbReference>
<evidence type="ECO:0000256" key="5">
    <source>
        <dbReference type="SAM" id="MobiDB-lite"/>
    </source>
</evidence>
<evidence type="ECO:0000256" key="3">
    <source>
        <dbReference type="ARBA" id="ARBA00022603"/>
    </source>
</evidence>
<keyword evidence="3 8" id="KW-0489">Methyltransferase</keyword>
<dbReference type="InterPro" id="IPR046977">
    <property type="entry name" value="RsmC/RlmG"/>
</dbReference>
<sequence>MPFDFGALRRSPDVEGPGLEASDAADRLILDEAAALIAAAGPGEVVVIDDAYGAIALGAASLGAAHAGARDIRVHQDLVTGERALAENASRMHFGGTVRSMPLVPGLVAGARLVLMRLPRSLDRLDEVAALVSAHAHPEVVLVAGGRIKHMSLAMNDVLRLHFERLDVSHARQKSRVLTAQGLETRPPSSGAPRPAVWGPPSSGAPRPAGPWPRRERHDDLGLTVVAHGGVFAGTGVDIGTRFLLAHLADAVPDAATAVDLACGSGVVATWLARERAGLRVTATDRSASAAASARLTADANGVADRVRVAQADGLELLTDASERLVVLNPPFHSDAALHTGIAAHLFADASRVLAPGGELWCVWNSHLRYRPLLERTIGPTRQIARNAKFTVTASTKAA</sequence>
<dbReference type="InterPro" id="IPR002052">
    <property type="entry name" value="DNA_methylase_N6_adenine_CS"/>
</dbReference>
<proteinExistence type="predicted"/>
<feature type="region of interest" description="Disordered" evidence="5">
    <location>
        <begin position="177"/>
        <end position="216"/>
    </location>
</feature>
<evidence type="ECO:0000313" key="9">
    <source>
        <dbReference type="Proteomes" id="UP001500002"/>
    </source>
</evidence>
<dbReference type="InterPro" id="IPR007848">
    <property type="entry name" value="Small_mtfrase_dom"/>
</dbReference>
<dbReference type="GO" id="GO:0008168">
    <property type="term" value="F:methyltransferase activity"/>
    <property type="evidence" value="ECO:0007669"/>
    <property type="project" value="UniProtKB-KW"/>
</dbReference>
<protein>
    <submittedName>
        <fullName evidence="8">Methyltransferase</fullName>
    </submittedName>
</protein>
<dbReference type="PANTHER" id="PTHR47816">
    <property type="entry name" value="RIBOSOMAL RNA SMALL SUBUNIT METHYLTRANSFERASE C"/>
    <property type="match status" value="1"/>
</dbReference>
<gene>
    <name evidence="8" type="ORF">GCM10009749_03090</name>
</gene>
<keyword evidence="2" id="KW-0698">rRNA processing</keyword>
<keyword evidence="4" id="KW-0808">Transferase</keyword>
<accession>A0ABN2LT86</accession>
<dbReference type="CDD" id="cd02440">
    <property type="entry name" value="AdoMet_MTases"/>
    <property type="match status" value="1"/>
</dbReference>
<dbReference type="RefSeq" id="WP_344292706.1">
    <property type="nucleotide sequence ID" value="NZ_BAAANJ010000001.1"/>
</dbReference>
<organism evidence="8 9">
    <name type="scientific">Agromyces neolithicus</name>
    <dbReference type="NCBI Taxonomy" id="269420"/>
    <lineage>
        <taxon>Bacteria</taxon>
        <taxon>Bacillati</taxon>
        <taxon>Actinomycetota</taxon>
        <taxon>Actinomycetes</taxon>
        <taxon>Micrococcales</taxon>
        <taxon>Microbacteriaceae</taxon>
        <taxon>Agromyces</taxon>
    </lineage>
</organism>
<evidence type="ECO:0000259" key="7">
    <source>
        <dbReference type="Pfam" id="PF26049"/>
    </source>
</evidence>
<dbReference type="PANTHER" id="PTHR47816:SF5">
    <property type="entry name" value="RIBOSOMAL RNA LARGE SUBUNIT METHYLTRANSFERASE G"/>
    <property type="match status" value="1"/>
</dbReference>
<evidence type="ECO:0000259" key="6">
    <source>
        <dbReference type="Pfam" id="PF05175"/>
    </source>
</evidence>
<reference evidence="8 9" key="1">
    <citation type="journal article" date="2019" name="Int. J. Syst. Evol. Microbiol.">
        <title>The Global Catalogue of Microorganisms (GCM) 10K type strain sequencing project: providing services to taxonomists for standard genome sequencing and annotation.</title>
        <authorList>
            <consortium name="The Broad Institute Genomics Platform"/>
            <consortium name="The Broad Institute Genome Sequencing Center for Infectious Disease"/>
            <person name="Wu L."/>
            <person name="Ma J."/>
        </authorList>
    </citation>
    <scope>NUCLEOTIDE SEQUENCE [LARGE SCALE GENOMIC DNA]</scope>
    <source>
        <strain evidence="8 9">JCM 14322</strain>
    </source>
</reference>
<evidence type="ECO:0000256" key="1">
    <source>
        <dbReference type="ARBA" id="ARBA00022490"/>
    </source>
</evidence>
<dbReference type="InterPro" id="IPR029063">
    <property type="entry name" value="SAM-dependent_MTases_sf"/>
</dbReference>
<dbReference type="EMBL" id="BAAANJ010000001">
    <property type="protein sequence ID" value="GAA1798760.1"/>
    <property type="molecule type" value="Genomic_DNA"/>
</dbReference>
<evidence type="ECO:0000313" key="8">
    <source>
        <dbReference type="EMBL" id="GAA1798760.1"/>
    </source>
</evidence>
<feature type="domain" description="RlmG N-terminal" evidence="7">
    <location>
        <begin position="7"/>
        <end position="181"/>
    </location>
</feature>
<dbReference type="Gene3D" id="3.40.50.150">
    <property type="entry name" value="Vaccinia Virus protein VP39"/>
    <property type="match status" value="2"/>
</dbReference>
<keyword evidence="9" id="KW-1185">Reference proteome</keyword>
<dbReference type="GO" id="GO:0032259">
    <property type="term" value="P:methylation"/>
    <property type="evidence" value="ECO:0007669"/>
    <property type="project" value="UniProtKB-KW"/>
</dbReference>
<dbReference type="Pfam" id="PF05175">
    <property type="entry name" value="MTS"/>
    <property type="match status" value="1"/>
</dbReference>
<dbReference type="Proteomes" id="UP001500002">
    <property type="component" value="Unassembled WGS sequence"/>
</dbReference>
<evidence type="ECO:0000256" key="2">
    <source>
        <dbReference type="ARBA" id="ARBA00022552"/>
    </source>
</evidence>
<dbReference type="Pfam" id="PF26049">
    <property type="entry name" value="RLMG_N"/>
    <property type="match status" value="1"/>
</dbReference>